<feature type="transmembrane region" description="Helical" evidence="1">
    <location>
        <begin position="67"/>
        <end position="84"/>
    </location>
</feature>
<keyword evidence="1" id="KW-1133">Transmembrane helix</keyword>
<dbReference type="EMBL" id="FLQY01000046">
    <property type="protein sequence ID" value="SBT04941.1"/>
    <property type="molecule type" value="Genomic_DNA"/>
</dbReference>
<keyword evidence="1" id="KW-0812">Transmembrane</keyword>
<reference evidence="2 3" key="1">
    <citation type="submission" date="2016-06" db="EMBL/GenBank/DDBJ databases">
        <authorList>
            <person name="Kjaerup R.B."/>
            <person name="Dalgaard T.S."/>
            <person name="Juul-Madsen H.R."/>
        </authorList>
    </citation>
    <scope>NUCLEOTIDE SEQUENCE [LARGE SCALE GENOMIC DNA]</scope>
    <source>
        <strain evidence="2">2</strain>
    </source>
</reference>
<evidence type="ECO:0000313" key="3">
    <source>
        <dbReference type="Proteomes" id="UP000199600"/>
    </source>
</evidence>
<name>A0A1A8XJS9_9RHOO</name>
<evidence type="ECO:0000313" key="2">
    <source>
        <dbReference type="EMBL" id="SBT04941.1"/>
    </source>
</evidence>
<evidence type="ECO:0008006" key="4">
    <source>
        <dbReference type="Google" id="ProtNLM"/>
    </source>
</evidence>
<proteinExistence type="predicted"/>
<protein>
    <recommendedName>
        <fullName evidence="4">MBOAT family protein</fullName>
    </recommendedName>
</protein>
<sequence>MHLAHLMQFHEDARVIAWWQANLGGMLRCFTPFRRRTILAVAGVWVCIKESRHNFTPADVPVPADRLGPVLLVLALLGMSWLLYRAATGFSRLPRFVRTHPQLSLHSVYWGLLLVLWTSAPDSGLWRQVLLGVAATFPFLLWRFGYLLLSGQHGRMTGTRFSDHFLTIWPIYGGSNTPYGKGFGYLSRFEAKSEEELARSQLAGIKLYILSNIWLASMKVFEGVIYGPGNELTRMLGGYTLGIPKLSYLVAMESQETAVWISWISIYCELVYQVLRHAVHGHVVIAILRIFGFNVFRNTYKPLLAESIVEFWNRYYYYFKEIMANFFFLPTFTQLGRQLRNWPTLRLFAAVFAAAFIGNTYYHLIKLGDMMVQGQVFEGLYALRSRIFYCLLLALGIFVSMLREQRRGGRPPAQGQANRLLRIAGVWTFFSLIYIWNVGSGAPFIPRLNFFLSLFGIA</sequence>
<evidence type="ECO:0000256" key="1">
    <source>
        <dbReference type="SAM" id="Phobius"/>
    </source>
</evidence>
<feature type="transmembrane region" description="Helical" evidence="1">
    <location>
        <begin position="385"/>
        <end position="402"/>
    </location>
</feature>
<dbReference type="AlphaFoldDB" id="A0A1A8XJS9"/>
<gene>
    <name evidence="2" type="ORF">PROAA_140002</name>
</gene>
<keyword evidence="3" id="KW-1185">Reference proteome</keyword>
<organism evidence="2 3">
    <name type="scientific">Candidatus Propionivibrio aalborgensis</name>
    <dbReference type="NCBI Taxonomy" id="1860101"/>
    <lineage>
        <taxon>Bacteria</taxon>
        <taxon>Pseudomonadati</taxon>
        <taxon>Pseudomonadota</taxon>
        <taxon>Betaproteobacteria</taxon>
        <taxon>Rhodocyclales</taxon>
        <taxon>Rhodocyclaceae</taxon>
        <taxon>Propionivibrio</taxon>
    </lineage>
</organism>
<feature type="transmembrane region" description="Helical" evidence="1">
    <location>
        <begin position="96"/>
        <end position="117"/>
    </location>
</feature>
<dbReference type="Proteomes" id="UP000199600">
    <property type="component" value="Unassembled WGS sequence"/>
</dbReference>
<feature type="transmembrane region" description="Helical" evidence="1">
    <location>
        <begin position="129"/>
        <end position="149"/>
    </location>
</feature>
<feature type="transmembrane region" description="Helical" evidence="1">
    <location>
        <begin position="423"/>
        <end position="445"/>
    </location>
</feature>
<feature type="transmembrane region" description="Helical" evidence="1">
    <location>
        <begin position="347"/>
        <end position="365"/>
    </location>
</feature>
<accession>A0A1A8XJS9</accession>
<keyword evidence="1" id="KW-0472">Membrane</keyword>